<evidence type="ECO:0000256" key="1">
    <source>
        <dbReference type="PROSITE-ProRule" id="PRU00169"/>
    </source>
</evidence>
<dbReference type="SMART" id="SM00471">
    <property type="entry name" value="HDc"/>
    <property type="match status" value="1"/>
</dbReference>
<evidence type="ECO:0000259" key="4">
    <source>
        <dbReference type="PROSITE" id="PS51832"/>
    </source>
</evidence>
<dbReference type="AlphaFoldDB" id="A0A841STQ8"/>
<dbReference type="PROSITE" id="PS50110">
    <property type="entry name" value="RESPONSE_REGULATORY"/>
    <property type="match status" value="1"/>
</dbReference>
<sequence>MDREWRASAKFLIVDDQEYNISLLNRILRRAQYEHLHSTTNPGELMSLFQEIQPDIILLDLHMPEVDGFTLLKQLSERIGDGEYLPIIVLTADATPEARAEALRLGANDFVTKPLDRLEVVLRINNLLKTRFYHLQLQDQNQRLEDRISERTKALEHAKHEILELLGRTSEYRDDETGQHTQRVGQMAFEIAAELGLPEEEAQLIRQATPLHDIGKIGIPDSILLKPGRFTPEEMEQMKKHTLIGASILEGSVFPALQLAGTIAETHHEKWNGMGYPKGLKQEEIPLAGRIVALADFYDALTNERPYKRAWTHEEAMAEIENQRGQHFDPEVVEAFMRVMRRKENNRGVS</sequence>
<protein>
    <submittedName>
        <fullName evidence="5">Response regulator</fullName>
    </submittedName>
</protein>
<evidence type="ECO:0000259" key="3">
    <source>
        <dbReference type="PROSITE" id="PS50110"/>
    </source>
</evidence>
<dbReference type="InterPro" id="IPR037522">
    <property type="entry name" value="HD_GYP_dom"/>
</dbReference>
<name>A0A841STQ8_9BACL</name>
<feature type="domain" description="Response regulatory" evidence="3">
    <location>
        <begin position="10"/>
        <end position="128"/>
    </location>
</feature>
<reference evidence="5 6" key="1">
    <citation type="submission" date="2020-08" db="EMBL/GenBank/DDBJ databases">
        <title>Cohnella phylogeny.</title>
        <authorList>
            <person name="Dunlap C."/>
        </authorList>
    </citation>
    <scope>NUCLEOTIDE SEQUENCE [LARGE SCALE GENOMIC DNA]</scope>
    <source>
        <strain evidence="5 6">DSM 25241</strain>
    </source>
</reference>
<dbReference type="InterPro" id="IPR006675">
    <property type="entry name" value="HDIG_dom"/>
</dbReference>
<evidence type="ECO:0000313" key="6">
    <source>
        <dbReference type="Proteomes" id="UP000535838"/>
    </source>
</evidence>
<dbReference type="Pfam" id="PF00072">
    <property type="entry name" value="Response_reg"/>
    <property type="match status" value="1"/>
</dbReference>
<proteinExistence type="predicted"/>
<dbReference type="CDD" id="cd00077">
    <property type="entry name" value="HDc"/>
    <property type="match status" value="1"/>
</dbReference>
<feature type="domain" description="HD-GYP" evidence="4">
    <location>
        <begin position="155"/>
        <end position="350"/>
    </location>
</feature>
<dbReference type="InterPro" id="IPR052020">
    <property type="entry name" value="Cyclic_di-GMP/3'3'-cGAMP_PDE"/>
</dbReference>
<dbReference type="NCBIfam" id="TIGR00277">
    <property type="entry name" value="HDIG"/>
    <property type="match status" value="1"/>
</dbReference>
<feature type="modified residue" description="4-aspartylphosphate" evidence="1">
    <location>
        <position position="60"/>
    </location>
</feature>
<gene>
    <name evidence="5" type="ORF">H7B67_09720</name>
</gene>
<dbReference type="Gene3D" id="1.10.3210.10">
    <property type="entry name" value="Hypothetical protein af1432"/>
    <property type="match status" value="1"/>
</dbReference>
<dbReference type="InterPro" id="IPR011006">
    <property type="entry name" value="CheY-like_superfamily"/>
</dbReference>
<dbReference type="SUPFAM" id="SSF52172">
    <property type="entry name" value="CheY-like"/>
    <property type="match status" value="1"/>
</dbReference>
<feature type="coiled-coil region" evidence="2">
    <location>
        <begin position="134"/>
        <end position="161"/>
    </location>
</feature>
<keyword evidence="2" id="KW-0175">Coiled coil</keyword>
<dbReference type="GO" id="GO:0000160">
    <property type="term" value="P:phosphorelay signal transduction system"/>
    <property type="evidence" value="ECO:0007669"/>
    <property type="project" value="InterPro"/>
</dbReference>
<dbReference type="Gene3D" id="3.40.50.2300">
    <property type="match status" value="1"/>
</dbReference>
<dbReference type="PROSITE" id="PS51832">
    <property type="entry name" value="HD_GYP"/>
    <property type="match status" value="1"/>
</dbReference>
<organism evidence="5 6">
    <name type="scientific">Cohnella thailandensis</name>
    <dbReference type="NCBI Taxonomy" id="557557"/>
    <lineage>
        <taxon>Bacteria</taxon>
        <taxon>Bacillati</taxon>
        <taxon>Bacillota</taxon>
        <taxon>Bacilli</taxon>
        <taxon>Bacillales</taxon>
        <taxon>Paenibacillaceae</taxon>
        <taxon>Cohnella</taxon>
    </lineage>
</organism>
<dbReference type="SUPFAM" id="SSF109604">
    <property type="entry name" value="HD-domain/PDEase-like"/>
    <property type="match status" value="1"/>
</dbReference>
<dbReference type="Proteomes" id="UP000535838">
    <property type="component" value="Unassembled WGS sequence"/>
</dbReference>
<accession>A0A841STQ8</accession>
<dbReference type="InterPro" id="IPR003607">
    <property type="entry name" value="HD/PDEase_dom"/>
</dbReference>
<comment type="caution">
    <text evidence="5">The sequence shown here is derived from an EMBL/GenBank/DDBJ whole genome shotgun (WGS) entry which is preliminary data.</text>
</comment>
<dbReference type="InterPro" id="IPR001789">
    <property type="entry name" value="Sig_transdc_resp-reg_receiver"/>
</dbReference>
<dbReference type="PANTHER" id="PTHR45228">
    <property type="entry name" value="CYCLIC DI-GMP PHOSPHODIESTERASE TM_0186-RELATED"/>
    <property type="match status" value="1"/>
</dbReference>
<keyword evidence="1" id="KW-0597">Phosphoprotein</keyword>
<dbReference type="RefSeq" id="WP_185119596.1">
    <property type="nucleotide sequence ID" value="NZ_JACJVQ010000006.1"/>
</dbReference>
<dbReference type="Pfam" id="PF13487">
    <property type="entry name" value="HD_5"/>
    <property type="match status" value="1"/>
</dbReference>
<dbReference type="SMART" id="SM00448">
    <property type="entry name" value="REC"/>
    <property type="match status" value="1"/>
</dbReference>
<evidence type="ECO:0000256" key="2">
    <source>
        <dbReference type="SAM" id="Coils"/>
    </source>
</evidence>
<keyword evidence="6" id="KW-1185">Reference proteome</keyword>
<dbReference type="EMBL" id="JACJVQ010000006">
    <property type="protein sequence ID" value="MBB6634389.1"/>
    <property type="molecule type" value="Genomic_DNA"/>
</dbReference>
<evidence type="ECO:0000313" key="5">
    <source>
        <dbReference type="EMBL" id="MBB6634389.1"/>
    </source>
</evidence>